<dbReference type="InterPro" id="IPR035979">
    <property type="entry name" value="RBD_domain_sf"/>
</dbReference>
<feature type="region of interest" description="Disordered" evidence="2">
    <location>
        <begin position="332"/>
        <end position="364"/>
    </location>
</feature>
<feature type="compositionally biased region" description="Basic and acidic residues" evidence="2">
    <location>
        <begin position="435"/>
        <end position="444"/>
    </location>
</feature>
<feature type="compositionally biased region" description="Basic and acidic residues" evidence="2">
    <location>
        <begin position="938"/>
        <end position="952"/>
    </location>
</feature>
<evidence type="ECO:0000313" key="6">
    <source>
        <dbReference type="Proteomes" id="UP001152798"/>
    </source>
</evidence>
<dbReference type="InterPro" id="IPR012677">
    <property type="entry name" value="Nucleotide-bd_a/b_plait_sf"/>
</dbReference>
<feature type="region of interest" description="Disordered" evidence="2">
    <location>
        <begin position="225"/>
        <end position="246"/>
    </location>
</feature>
<dbReference type="InterPro" id="IPR051485">
    <property type="entry name" value="SR-CTD_assoc_factor"/>
</dbReference>
<dbReference type="GO" id="GO:0003723">
    <property type="term" value="F:RNA binding"/>
    <property type="evidence" value="ECO:0007669"/>
    <property type="project" value="UniProtKB-KW"/>
</dbReference>
<dbReference type="SMART" id="SM00360">
    <property type="entry name" value="RRM"/>
    <property type="match status" value="1"/>
</dbReference>
<feature type="compositionally biased region" description="Basic and acidic residues" evidence="2">
    <location>
        <begin position="905"/>
        <end position="930"/>
    </location>
</feature>
<feature type="compositionally biased region" description="Basic and acidic residues" evidence="2">
    <location>
        <begin position="618"/>
        <end position="628"/>
    </location>
</feature>
<keyword evidence="6" id="KW-1185">Reference proteome</keyword>
<feature type="compositionally biased region" description="Low complexity" evidence="2">
    <location>
        <begin position="1180"/>
        <end position="1201"/>
    </location>
</feature>
<feature type="compositionally biased region" description="Polar residues" evidence="2">
    <location>
        <begin position="117"/>
        <end position="144"/>
    </location>
</feature>
<feature type="compositionally biased region" description="Basic and acidic residues" evidence="2">
    <location>
        <begin position="594"/>
        <end position="606"/>
    </location>
</feature>
<evidence type="ECO:0000259" key="3">
    <source>
        <dbReference type="SMART" id="SM00360"/>
    </source>
</evidence>
<feature type="compositionally biased region" description="Polar residues" evidence="2">
    <location>
        <begin position="1462"/>
        <end position="1474"/>
    </location>
</feature>
<dbReference type="Gene3D" id="1.25.40.90">
    <property type="match status" value="1"/>
</dbReference>
<dbReference type="EMBL" id="OV725081">
    <property type="protein sequence ID" value="CAH1402335.1"/>
    <property type="molecule type" value="Genomic_DNA"/>
</dbReference>
<dbReference type="CDD" id="cd12227">
    <property type="entry name" value="RRM_SCAF4_SCAF8"/>
    <property type="match status" value="1"/>
</dbReference>
<feature type="compositionally biased region" description="Polar residues" evidence="2">
    <location>
        <begin position="954"/>
        <end position="963"/>
    </location>
</feature>
<feature type="region of interest" description="Disordered" evidence="2">
    <location>
        <begin position="378"/>
        <end position="451"/>
    </location>
</feature>
<evidence type="ECO:0000259" key="4">
    <source>
        <dbReference type="SMART" id="SM00582"/>
    </source>
</evidence>
<feature type="domain" description="RRM" evidence="3">
    <location>
        <begin position="464"/>
        <end position="531"/>
    </location>
</feature>
<dbReference type="Pfam" id="PF00076">
    <property type="entry name" value="RRM_1"/>
    <property type="match status" value="1"/>
</dbReference>
<evidence type="ECO:0000256" key="2">
    <source>
        <dbReference type="SAM" id="MobiDB-lite"/>
    </source>
</evidence>
<feature type="compositionally biased region" description="Low complexity" evidence="2">
    <location>
        <begin position="834"/>
        <end position="849"/>
    </location>
</feature>
<dbReference type="OrthoDB" id="79367at2759"/>
<evidence type="ECO:0000256" key="1">
    <source>
        <dbReference type="ARBA" id="ARBA00022884"/>
    </source>
</evidence>
<feature type="compositionally biased region" description="Polar residues" evidence="2">
    <location>
        <begin position="1359"/>
        <end position="1370"/>
    </location>
</feature>
<feature type="compositionally biased region" description="Low complexity" evidence="2">
    <location>
        <begin position="1119"/>
        <end position="1132"/>
    </location>
</feature>
<dbReference type="GO" id="GO:0005634">
    <property type="term" value="C:nucleus"/>
    <property type="evidence" value="ECO:0007669"/>
    <property type="project" value="TreeGrafter"/>
</dbReference>
<dbReference type="Proteomes" id="UP001152798">
    <property type="component" value="Chromosome 5"/>
</dbReference>
<sequence>MTSITRSAIKAIKFYKHVVQSVEKFIQKCKPEYKVPGLYVVDSIVRQSRHQFSPEKDVFAPRFARNIQSTFAQLFNCPPDDKGKIVRVLNLWQKNQVFTPDVIQPLLDMASRVGTDQPLQPTNGVQLKTPPTTQNLPRTPSSKPSPVKDPAWLSGNLDTSNVSSQLAITPVPQVKPPSNSGAIDPNIMLQLQNLQSLLLEKQSDAAQYKKEEVKFDKKLLDFDYDEDDEEPSVPQPSSQPQQPLPSIDSLQTILSNPEVLRHLQTLQQQMSNRKQEPTQEEIEDKMRRLQEMRHQEEEFDKHLAQTLPNLPFAAECDFKPTVMENATDALLSQAPPPVAPPQQLSSSMPAYTTPSSAHPFHGTLHDKDISTLDYDERSLQPPARVDVEVIDLLRNDSPPRRSPPRSNRDSRRRRRSRSRNRHSRSRSRSRRRARSTSEDRETERRRKRGLPPIKKNHLAVCSTTLWIGHLSKLVTEEELSNTFGNYGEIVSINLIPPRGCAFVCMNRRQDADKALRNLKHVKLHSKAITIAWAPGKAMKEKEWKDYWEVETGTSYIPWNKLSHDTDFTLLEEGGMLDEETFPDWLKTDAALRRRGERKDRNDDFKNSQDPNSEMMLQSKKDDHKKPDSELDIPMPAGNLPGFIPLPETTMAPPPVSQPATPMPPPPLGLLPPPFAIPPQRLPGLLGPMGPPMMGPMGNVPLGVPPPLMMPPPPQQMVPRMPGPFNPGPPVGMMPMPPGGDKSKPPQMPGMPPDGFTDHIASMFGLPVSALTGMNLQQTLAHSQQQQMTKGAAEMEVDDPEEKDIQSSNLEIMSALGTNMVGNFSQPPPNFSMHSNQNQAPQNSNQNNSAFKGRTEGRSDSRSEVRSDSRSDDRKSDKEDTPRKNRERDGKDRHDDRDRDKRRRRDSPDRGRDRDRERRRGGSDRGRRDWGGKGARSSKWGDRDKDDERKDWKGSNNTPGGSNKENNERSSDDEMPDMKTLPLPPPSQQHEPGSPAMQFPPGIRPPGPQGPGGFGPRFGPPKNEDGHQMNMGMQGPPLGMGGEFMPRDFQPPIRGDFPPREFQPPMRGDFPPTRGDFQGPSRDFQGSRDFPGPPRDFRGPPGDFQGPPRDFQPRGDFQSPRGDFPPRYFGPRGPMRPPMGPQQGGPRHRQPNGPMFGPQRGPPGPIGMRGPRVRMDGPPHGFMGRGFPPRMRGGPPHRFGGPPLFPGNKGNMGGDGPPVSRRWGEDDRPPRRSRWSSAPDSAQQSETDSEVPHSEQIDNQRDTEDKNSEPMMPPGAEEASELPPKDLGSSDPPNEPNTEFEPKESATEFTAEAEYSEVNNVTDHADGSQSEFMENDNIQSSVPIGQPQKFGESHRKSRWSCASSNDFTQPDSLPESDVSPPTNLPPLYSEVGKDSEVVRPPGEDDFVPVDFGPTESQTDFSSEFSAGEIGSELVESNELSKINSVSSDNADVHKTETEHIETNLASDSTESSQKE</sequence>
<name>A0A9P0HI30_NEZVI</name>
<reference evidence="5" key="1">
    <citation type="submission" date="2022-01" db="EMBL/GenBank/DDBJ databases">
        <authorList>
            <person name="King R."/>
        </authorList>
    </citation>
    <scope>NUCLEOTIDE SEQUENCE</scope>
</reference>
<organism evidence="5 6">
    <name type="scientific">Nezara viridula</name>
    <name type="common">Southern green stink bug</name>
    <name type="synonym">Cimex viridulus</name>
    <dbReference type="NCBI Taxonomy" id="85310"/>
    <lineage>
        <taxon>Eukaryota</taxon>
        <taxon>Metazoa</taxon>
        <taxon>Ecdysozoa</taxon>
        <taxon>Arthropoda</taxon>
        <taxon>Hexapoda</taxon>
        <taxon>Insecta</taxon>
        <taxon>Pterygota</taxon>
        <taxon>Neoptera</taxon>
        <taxon>Paraneoptera</taxon>
        <taxon>Hemiptera</taxon>
        <taxon>Heteroptera</taxon>
        <taxon>Panheteroptera</taxon>
        <taxon>Pentatomomorpha</taxon>
        <taxon>Pentatomoidea</taxon>
        <taxon>Pentatomidae</taxon>
        <taxon>Pentatominae</taxon>
        <taxon>Nezara</taxon>
    </lineage>
</organism>
<dbReference type="PANTHER" id="PTHR23140">
    <property type="entry name" value="RNA PROCESSING PROTEIN LD23810P"/>
    <property type="match status" value="1"/>
</dbReference>
<dbReference type="PANTHER" id="PTHR23140:SF4">
    <property type="entry name" value="PROTEIN CBR-NRD-1"/>
    <property type="match status" value="1"/>
</dbReference>
<feature type="compositionally biased region" description="Low complexity" evidence="2">
    <location>
        <begin position="235"/>
        <end position="246"/>
    </location>
</feature>
<dbReference type="FunFam" id="1.25.40.90:FF:000004">
    <property type="entry name" value="splicing factor, arginine/serine-rich 15"/>
    <property type="match status" value="1"/>
</dbReference>
<feature type="region of interest" description="Disordered" evidence="2">
    <location>
        <begin position="594"/>
        <end position="663"/>
    </location>
</feature>
<feature type="compositionally biased region" description="Pro residues" evidence="2">
    <location>
        <begin position="651"/>
        <end position="663"/>
    </location>
</feature>
<feature type="region of interest" description="Disordered" evidence="2">
    <location>
        <begin position="1440"/>
        <end position="1474"/>
    </location>
</feature>
<dbReference type="SUPFAM" id="SSF54928">
    <property type="entry name" value="RNA-binding domain, RBD"/>
    <property type="match status" value="1"/>
</dbReference>
<feature type="region of interest" description="Disordered" evidence="2">
    <location>
        <begin position="113"/>
        <end position="153"/>
    </location>
</feature>
<accession>A0A9P0HI30</accession>
<feature type="compositionally biased region" description="Basic and acidic residues" evidence="2">
    <location>
        <begin position="1249"/>
        <end position="1267"/>
    </location>
</feature>
<feature type="compositionally biased region" description="Basic and acidic residues" evidence="2">
    <location>
        <begin position="385"/>
        <end position="399"/>
    </location>
</feature>
<dbReference type="SMART" id="SM00582">
    <property type="entry name" value="RPR"/>
    <property type="match status" value="1"/>
</dbReference>
<feature type="domain" description="CID" evidence="4">
    <location>
        <begin position="1"/>
        <end position="111"/>
    </location>
</feature>
<protein>
    <submittedName>
        <fullName evidence="5">Uncharacterized protein</fullName>
    </submittedName>
</protein>
<dbReference type="Gene3D" id="3.30.70.330">
    <property type="match status" value="1"/>
</dbReference>
<feature type="compositionally biased region" description="Basic residues" evidence="2">
    <location>
        <begin position="410"/>
        <end position="434"/>
    </location>
</feature>
<dbReference type="SUPFAM" id="SSF48464">
    <property type="entry name" value="ENTH/VHS domain"/>
    <property type="match status" value="1"/>
</dbReference>
<dbReference type="InterPro" id="IPR006569">
    <property type="entry name" value="CID_dom"/>
</dbReference>
<feature type="compositionally biased region" description="Basic and acidic residues" evidence="2">
    <location>
        <begin position="852"/>
        <end position="898"/>
    </location>
</feature>
<dbReference type="CDD" id="cd16983">
    <property type="entry name" value="CID_SCAF8_like"/>
    <property type="match status" value="1"/>
</dbReference>
<feature type="region of interest" description="Disordered" evidence="2">
    <location>
        <begin position="818"/>
        <end position="1421"/>
    </location>
</feature>
<gene>
    <name evidence="5" type="ORF">NEZAVI_LOCUS11177</name>
</gene>
<dbReference type="InterPro" id="IPR008942">
    <property type="entry name" value="ENTH_VHS"/>
</dbReference>
<keyword evidence="1" id="KW-0694">RNA-binding</keyword>
<feature type="compositionally biased region" description="Basic and acidic residues" evidence="2">
    <location>
        <begin position="1449"/>
        <end position="1460"/>
    </location>
</feature>
<evidence type="ECO:0000313" key="5">
    <source>
        <dbReference type="EMBL" id="CAH1402335.1"/>
    </source>
</evidence>
<feature type="compositionally biased region" description="Polar residues" evidence="2">
    <location>
        <begin position="1316"/>
        <end position="1342"/>
    </location>
</feature>
<proteinExistence type="predicted"/>
<dbReference type="Pfam" id="PF04818">
    <property type="entry name" value="CID"/>
    <property type="match status" value="1"/>
</dbReference>
<feature type="compositionally biased region" description="Low complexity" evidence="2">
    <location>
        <begin position="1027"/>
        <end position="1036"/>
    </location>
</feature>
<dbReference type="InterPro" id="IPR000504">
    <property type="entry name" value="RRM_dom"/>
</dbReference>